<gene>
    <name evidence="3" type="ORF">GYN08_00665</name>
</gene>
<feature type="compositionally biased region" description="Polar residues" evidence="1">
    <location>
        <begin position="189"/>
        <end position="198"/>
    </location>
</feature>
<dbReference type="Proteomes" id="UP000800303">
    <property type="component" value="Unassembled WGS sequence"/>
</dbReference>
<evidence type="ECO:0008006" key="5">
    <source>
        <dbReference type="Google" id="ProtNLM"/>
    </source>
</evidence>
<organism evidence="3 4">
    <name type="scientific">Saccharibacillus alkalitolerans</name>
    <dbReference type="NCBI Taxonomy" id="2705290"/>
    <lineage>
        <taxon>Bacteria</taxon>
        <taxon>Bacillati</taxon>
        <taxon>Bacillota</taxon>
        <taxon>Bacilli</taxon>
        <taxon>Bacillales</taxon>
        <taxon>Paenibacillaceae</taxon>
        <taxon>Saccharibacillus</taxon>
    </lineage>
</organism>
<feature type="compositionally biased region" description="Low complexity" evidence="1">
    <location>
        <begin position="334"/>
        <end position="346"/>
    </location>
</feature>
<evidence type="ECO:0000313" key="3">
    <source>
        <dbReference type="EMBL" id="NGZ73809.1"/>
    </source>
</evidence>
<comment type="caution">
    <text evidence="3">The sequence shown here is derived from an EMBL/GenBank/DDBJ whole genome shotgun (WGS) entry which is preliminary data.</text>
</comment>
<feature type="compositionally biased region" description="Low complexity" evidence="1">
    <location>
        <begin position="372"/>
        <end position="382"/>
    </location>
</feature>
<feature type="compositionally biased region" description="Polar residues" evidence="1">
    <location>
        <begin position="277"/>
        <end position="291"/>
    </location>
</feature>
<sequence length="478" mass="50819">MRREEALEYMNRYLDHDLSEQETEELFRHLGDSPEAREDFEFLKGLSDKLESLPDVQPPISLVDSILPRLNEINRAANAAEPKAAPEMLSEMESKRMFGEEAPNRRRPASFWRSALGRTVGGTAVAAAVLGIFVATYEPKEMPNAEMTTGAAVTSTTDDTLVPSAGSETESDAAADGTDPSTEAKAIQPNVNTESGSRQAEPDSEPAQGGTQTRPGTEADSPDTAEPTPAPPEESSVPQPSGKSESGRSDASGSKSEGPSSKETPRDSADPNRSQESEGGTQDGTARNTQTQKEKTETKPEAKPEAKSEAKTEKKPDSSANAKPKGTEKKDAATDPAPESASPPSASDEEALPNESMGIFSEEDPAQKSEESAGQGEGSSESAENREADSRIYGLTVAPSEWKSPNGTYRVTYSRNVLKLLNGSGTKELGNRKVDGDVIGGVWSADGKTFTYDLAKPDGTTGQGTWKVEETTLEQGGK</sequence>
<feature type="compositionally biased region" description="Low complexity" evidence="1">
    <location>
        <begin position="252"/>
        <end position="262"/>
    </location>
</feature>
<accession>A0ABX0F180</accession>
<feature type="compositionally biased region" description="Basic and acidic residues" evidence="1">
    <location>
        <begin position="263"/>
        <end position="276"/>
    </location>
</feature>
<dbReference type="RefSeq" id="WP_166271531.1">
    <property type="nucleotide sequence ID" value="NZ_JAAFGS010000001.1"/>
</dbReference>
<evidence type="ECO:0000256" key="2">
    <source>
        <dbReference type="SAM" id="Phobius"/>
    </source>
</evidence>
<keyword evidence="2" id="KW-1133">Transmembrane helix</keyword>
<dbReference type="EMBL" id="JAAFGS010000001">
    <property type="protein sequence ID" value="NGZ73809.1"/>
    <property type="molecule type" value="Genomic_DNA"/>
</dbReference>
<keyword evidence="2" id="KW-0472">Membrane</keyword>
<feature type="transmembrane region" description="Helical" evidence="2">
    <location>
        <begin position="115"/>
        <end position="137"/>
    </location>
</feature>
<keyword evidence="4" id="KW-1185">Reference proteome</keyword>
<keyword evidence="2" id="KW-0812">Transmembrane</keyword>
<protein>
    <recommendedName>
        <fullName evidence="5">Zinc-finger domain-containing protein</fullName>
    </recommendedName>
</protein>
<evidence type="ECO:0000313" key="4">
    <source>
        <dbReference type="Proteomes" id="UP000800303"/>
    </source>
</evidence>
<proteinExistence type="predicted"/>
<feature type="compositionally biased region" description="Basic and acidic residues" evidence="1">
    <location>
        <begin position="292"/>
        <end position="317"/>
    </location>
</feature>
<feature type="region of interest" description="Disordered" evidence="1">
    <location>
        <begin position="149"/>
        <end position="408"/>
    </location>
</feature>
<reference evidence="3 4" key="1">
    <citation type="submission" date="2020-01" db="EMBL/GenBank/DDBJ databases">
        <title>Polyphasic characterisation and genomic insights into a novel alkali tolerant bacterium VR-M41.</title>
        <authorList>
            <person name="Vemuluri V.R."/>
        </authorList>
    </citation>
    <scope>NUCLEOTIDE SEQUENCE [LARGE SCALE GENOMIC DNA]</scope>
    <source>
        <strain evidence="3 4">VR-M41</strain>
    </source>
</reference>
<name>A0ABX0F180_9BACL</name>
<evidence type="ECO:0000256" key="1">
    <source>
        <dbReference type="SAM" id="MobiDB-lite"/>
    </source>
</evidence>